<feature type="transmembrane region" description="Helical" evidence="12">
    <location>
        <begin position="81"/>
        <end position="106"/>
    </location>
</feature>
<keyword evidence="9 10" id="KW-0807">Transducer</keyword>
<keyword evidence="8" id="KW-0325">Glycoprotein</keyword>
<keyword evidence="7 10" id="KW-0675">Receptor</keyword>
<evidence type="ECO:0000256" key="10">
    <source>
        <dbReference type="RuleBase" id="RU000688"/>
    </source>
</evidence>
<keyword evidence="15" id="KW-1185">Reference proteome</keyword>
<evidence type="ECO:0000313" key="15">
    <source>
        <dbReference type="Proteomes" id="UP000245119"/>
    </source>
</evidence>
<dbReference type="OrthoDB" id="5959154at2759"/>
<dbReference type="GO" id="GO:0005886">
    <property type="term" value="C:plasma membrane"/>
    <property type="evidence" value="ECO:0007669"/>
    <property type="project" value="UniProtKB-SubCell"/>
</dbReference>
<protein>
    <recommendedName>
        <fullName evidence="13">G-protein coupled receptors family 1 profile domain-containing protein</fullName>
    </recommendedName>
</protein>
<dbReference type="InterPro" id="IPR008365">
    <property type="entry name" value="Prostanoid_rcpt"/>
</dbReference>
<feature type="transmembrane region" description="Helical" evidence="12">
    <location>
        <begin position="164"/>
        <end position="182"/>
    </location>
</feature>
<feature type="transmembrane region" description="Helical" evidence="12">
    <location>
        <begin position="47"/>
        <end position="69"/>
    </location>
</feature>
<evidence type="ECO:0000256" key="12">
    <source>
        <dbReference type="SAM" id="Phobius"/>
    </source>
</evidence>
<keyword evidence="3 10" id="KW-0812">Transmembrane</keyword>
<evidence type="ECO:0000256" key="7">
    <source>
        <dbReference type="ARBA" id="ARBA00023170"/>
    </source>
</evidence>
<evidence type="ECO:0000313" key="14">
    <source>
        <dbReference type="EMBL" id="PVD20630.1"/>
    </source>
</evidence>
<keyword evidence="2" id="KW-1003">Cell membrane</keyword>
<comment type="subcellular location">
    <subcellularLocation>
        <location evidence="1">Cell membrane</location>
        <topology evidence="1">Multi-pass membrane protein</topology>
    </subcellularLocation>
</comment>
<dbReference type="InterPro" id="IPR000276">
    <property type="entry name" value="GPCR_Rhodpsn"/>
</dbReference>
<feature type="compositionally biased region" description="Polar residues" evidence="11">
    <location>
        <begin position="429"/>
        <end position="446"/>
    </location>
</feature>
<proteinExistence type="inferred from homology"/>
<reference evidence="14 15" key="1">
    <citation type="submission" date="2018-04" db="EMBL/GenBank/DDBJ databases">
        <title>The genome of golden apple snail Pomacea canaliculata provides insight into stress tolerance and invasive adaptation.</title>
        <authorList>
            <person name="Liu C."/>
            <person name="Liu B."/>
            <person name="Ren Y."/>
            <person name="Zhang Y."/>
            <person name="Wang H."/>
            <person name="Li S."/>
            <person name="Jiang F."/>
            <person name="Yin L."/>
            <person name="Zhang G."/>
            <person name="Qian W."/>
            <person name="Fan W."/>
        </authorList>
    </citation>
    <scope>NUCLEOTIDE SEQUENCE [LARGE SCALE GENOMIC DNA]</scope>
    <source>
        <strain evidence="14">SZHN2017</strain>
        <tissue evidence="14">Muscle</tissue>
    </source>
</reference>
<feature type="domain" description="G-protein coupled receptors family 1 profile" evidence="13">
    <location>
        <begin position="60"/>
        <end position="332"/>
    </location>
</feature>
<comment type="similarity">
    <text evidence="10">Belongs to the G-protein coupled receptor 1 family.</text>
</comment>
<gene>
    <name evidence="14" type="ORF">C0Q70_18788</name>
</gene>
<feature type="transmembrane region" description="Helical" evidence="12">
    <location>
        <begin position="278"/>
        <end position="295"/>
    </location>
</feature>
<sequence length="513" mass="57314">MAATAETPHFYLANPAYTEMGSKSEARSSPDFTYPAYHTDSGVVFNVLYYGVVIPVSYVGNLFTYIIVCKMLRYRDSTADVLVGGLALNDVLTAVIVFTPALISAVRGRYFGSRVMCEFSAVTTTWYIYTTFAILVLINVERWVAITKPFFYKRLGVTSSKLKFLIAMEGLFCLLLASMPLFRYPVTLKAGWYCALVSPRYVTSVLFVHTNDTVNNTFVDRNDLTIEYNDSAQETLAIKGTFLLFGIALLVACNASIAFELHKRPFRDAASREMDRKFACIMGVVAVLFLLTWFPNLAAHVACLHQSQVCAEFEFWAMRIVNVGVAVNPFVYGVMKTTYRRGYLYLARITLHYISCTLIPKPPYGEEIFDMRQRIGLDGAQSRSSSTRQRQDDITERLKINNDDSSSSSTQQPSGAPLHESRQTPPPGTTCSPPRQSPPSCVTSHSFYKLQLLKGREDPPPPPGGQSVRWPLSERGGQDLRTDKSCRQLMTTSSKRGPLSASRSLLTLSEKMI</sequence>
<dbReference type="GO" id="GO:0004930">
    <property type="term" value="F:G protein-coupled receptor activity"/>
    <property type="evidence" value="ECO:0007669"/>
    <property type="project" value="UniProtKB-KW"/>
</dbReference>
<dbReference type="PROSITE" id="PS00237">
    <property type="entry name" value="G_PROTEIN_RECEP_F1_1"/>
    <property type="match status" value="1"/>
</dbReference>
<evidence type="ECO:0000256" key="4">
    <source>
        <dbReference type="ARBA" id="ARBA00022989"/>
    </source>
</evidence>
<feature type="transmembrane region" description="Helical" evidence="12">
    <location>
        <begin position="315"/>
        <end position="335"/>
    </location>
</feature>
<name>A0A2T7NHI0_POMCA</name>
<organism evidence="14 15">
    <name type="scientific">Pomacea canaliculata</name>
    <name type="common">Golden apple snail</name>
    <dbReference type="NCBI Taxonomy" id="400727"/>
    <lineage>
        <taxon>Eukaryota</taxon>
        <taxon>Metazoa</taxon>
        <taxon>Spiralia</taxon>
        <taxon>Lophotrochozoa</taxon>
        <taxon>Mollusca</taxon>
        <taxon>Gastropoda</taxon>
        <taxon>Caenogastropoda</taxon>
        <taxon>Architaenioglossa</taxon>
        <taxon>Ampullarioidea</taxon>
        <taxon>Ampullariidae</taxon>
        <taxon>Pomacea</taxon>
    </lineage>
</organism>
<evidence type="ECO:0000259" key="13">
    <source>
        <dbReference type="PROSITE" id="PS50262"/>
    </source>
</evidence>
<keyword evidence="6 12" id="KW-0472">Membrane</keyword>
<accession>A0A2T7NHI0</accession>
<feature type="transmembrane region" description="Helical" evidence="12">
    <location>
        <begin position="126"/>
        <end position="144"/>
    </location>
</feature>
<dbReference type="Pfam" id="PF00001">
    <property type="entry name" value="7tm_1"/>
    <property type="match status" value="1"/>
</dbReference>
<evidence type="ECO:0000256" key="1">
    <source>
        <dbReference type="ARBA" id="ARBA00004651"/>
    </source>
</evidence>
<feature type="compositionally biased region" description="Basic and acidic residues" evidence="11">
    <location>
        <begin position="389"/>
        <end position="402"/>
    </location>
</feature>
<dbReference type="EMBL" id="PZQS01000012">
    <property type="protein sequence ID" value="PVD20630.1"/>
    <property type="molecule type" value="Genomic_DNA"/>
</dbReference>
<dbReference type="PRINTS" id="PR00237">
    <property type="entry name" value="GPCRRHODOPSN"/>
</dbReference>
<evidence type="ECO:0000256" key="2">
    <source>
        <dbReference type="ARBA" id="ARBA00022475"/>
    </source>
</evidence>
<evidence type="ECO:0000256" key="6">
    <source>
        <dbReference type="ARBA" id="ARBA00023136"/>
    </source>
</evidence>
<feature type="compositionally biased region" description="Polar residues" evidence="11">
    <location>
        <begin position="488"/>
        <end position="507"/>
    </location>
</feature>
<dbReference type="Gene3D" id="1.20.1070.10">
    <property type="entry name" value="Rhodopsin 7-helix transmembrane proteins"/>
    <property type="match status" value="1"/>
</dbReference>
<dbReference type="AlphaFoldDB" id="A0A2T7NHI0"/>
<dbReference type="GO" id="GO:0007189">
    <property type="term" value="P:adenylate cyclase-activating G protein-coupled receptor signaling pathway"/>
    <property type="evidence" value="ECO:0007669"/>
    <property type="project" value="TreeGrafter"/>
</dbReference>
<dbReference type="PROSITE" id="PS50262">
    <property type="entry name" value="G_PROTEIN_RECEP_F1_2"/>
    <property type="match status" value="1"/>
</dbReference>
<dbReference type="SUPFAM" id="SSF81321">
    <property type="entry name" value="Family A G protein-coupled receptor-like"/>
    <property type="match status" value="1"/>
</dbReference>
<evidence type="ECO:0000256" key="3">
    <source>
        <dbReference type="ARBA" id="ARBA00022692"/>
    </source>
</evidence>
<comment type="caution">
    <text evidence="14">The sequence shown here is derived from an EMBL/GenBank/DDBJ whole genome shotgun (WGS) entry which is preliminary data.</text>
</comment>
<dbReference type="PANTHER" id="PTHR11866:SF16">
    <property type="entry name" value="PROSTAGLANDIN E2 RECEPTOR EP4 SUBTYPE-LIKE PROTEIN"/>
    <property type="match status" value="1"/>
</dbReference>
<evidence type="ECO:0000256" key="5">
    <source>
        <dbReference type="ARBA" id="ARBA00023040"/>
    </source>
</evidence>
<evidence type="ECO:0000256" key="9">
    <source>
        <dbReference type="ARBA" id="ARBA00023224"/>
    </source>
</evidence>
<keyword evidence="4 12" id="KW-1133">Transmembrane helix</keyword>
<dbReference type="PANTHER" id="PTHR11866">
    <property type="entry name" value="G-PROTEIN COUPLED RECEPTOR FAMILY 1 MEMBER"/>
    <property type="match status" value="1"/>
</dbReference>
<keyword evidence="5 10" id="KW-0297">G-protein coupled receptor</keyword>
<evidence type="ECO:0000256" key="8">
    <source>
        <dbReference type="ARBA" id="ARBA00023180"/>
    </source>
</evidence>
<evidence type="ECO:0000256" key="11">
    <source>
        <dbReference type="SAM" id="MobiDB-lite"/>
    </source>
</evidence>
<feature type="transmembrane region" description="Helical" evidence="12">
    <location>
        <begin position="236"/>
        <end position="257"/>
    </location>
</feature>
<feature type="region of interest" description="Disordered" evidence="11">
    <location>
        <begin position="379"/>
        <end position="513"/>
    </location>
</feature>
<dbReference type="Proteomes" id="UP000245119">
    <property type="component" value="Linkage Group LG12"/>
</dbReference>
<dbReference type="CDD" id="cd00637">
    <property type="entry name" value="7tm_classA_rhodopsin-like"/>
    <property type="match status" value="1"/>
</dbReference>
<dbReference type="GO" id="GO:0007204">
    <property type="term" value="P:positive regulation of cytosolic calcium ion concentration"/>
    <property type="evidence" value="ECO:0007669"/>
    <property type="project" value="TreeGrafter"/>
</dbReference>
<feature type="compositionally biased region" description="Basic and acidic residues" evidence="11">
    <location>
        <begin position="476"/>
        <end position="486"/>
    </location>
</feature>
<dbReference type="InterPro" id="IPR017452">
    <property type="entry name" value="GPCR_Rhodpsn_7TM"/>
</dbReference>